<feature type="transmembrane region" description="Helical" evidence="1">
    <location>
        <begin position="193"/>
        <end position="226"/>
    </location>
</feature>
<feature type="transmembrane region" description="Helical" evidence="1">
    <location>
        <begin position="56"/>
        <end position="77"/>
    </location>
</feature>
<organism evidence="2 3">
    <name type="scientific">Methylocystis rosea</name>
    <dbReference type="NCBI Taxonomy" id="173366"/>
    <lineage>
        <taxon>Bacteria</taxon>
        <taxon>Pseudomonadati</taxon>
        <taxon>Pseudomonadota</taxon>
        <taxon>Alphaproteobacteria</taxon>
        <taxon>Hyphomicrobiales</taxon>
        <taxon>Methylocystaceae</taxon>
        <taxon>Methylocystis</taxon>
    </lineage>
</organism>
<evidence type="ECO:0000313" key="3">
    <source>
        <dbReference type="Proteomes" id="UP000273982"/>
    </source>
</evidence>
<dbReference type="InterPro" id="IPR018688">
    <property type="entry name" value="PpoB2-like"/>
</dbReference>
<gene>
    <name evidence="2" type="ORF">EHO51_14340</name>
</gene>
<dbReference type="RefSeq" id="WP_124739451.1">
    <property type="nucleotide sequence ID" value="NZ_CP034086.1"/>
</dbReference>
<dbReference type="Pfam" id="PF09948">
    <property type="entry name" value="PpoB2"/>
    <property type="match status" value="1"/>
</dbReference>
<sequence>MAAPTQTRVDLIALQRNAILAMLIGLSVAAWALLIWQDTAGHDAHSSMASPSMGLGAPLFIAVWLAMTIAMMFPTLAPMALTFHKTQAARRKRGQAFVGTWAFLAGYLLVWMASGLLAYIGALAAEAGAARLDLSAPAQGRVGGLILVAAGLYQLTPLKELCLTKCRTPISFIMTSWREGTFGALQMGAHHGAWCLGCCWLLCAIMFPLGMMNVAALATVTAIVFAEKTLPWGPAVAQAMGIAILVYGLLILIQPQAFPIFHG</sequence>
<keyword evidence="1" id="KW-1133">Transmembrane helix</keyword>
<name>A0A3G8M7D1_9HYPH</name>
<protein>
    <submittedName>
        <fullName evidence="2">DUF2182 domain-containing protein</fullName>
    </submittedName>
</protein>
<proteinExistence type="predicted"/>
<accession>A0A3G8M7D1</accession>
<dbReference type="EMBL" id="CP034086">
    <property type="protein sequence ID" value="AZG77811.1"/>
    <property type="molecule type" value="Genomic_DNA"/>
</dbReference>
<reference evidence="2 3" key="1">
    <citation type="submission" date="2018-11" db="EMBL/GenBank/DDBJ databases">
        <title>Genome squencing of methanotrophic bacteria isolated from alkaline groundwater in Korea.</title>
        <authorList>
            <person name="Nguyen L.N."/>
        </authorList>
    </citation>
    <scope>NUCLEOTIDE SEQUENCE [LARGE SCALE GENOMIC DNA]</scope>
    <source>
        <strain evidence="2 3">GW6</strain>
    </source>
</reference>
<keyword evidence="1" id="KW-0812">Transmembrane</keyword>
<feature type="transmembrane region" description="Helical" evidence="1">
    <location>
        <begin position="98"/>
        <end position="120"/>
    </location>
</feature>
<feature type="transmembrane region" description="Helical" evidence="1">
    <location>
        <begin position="18"/>
        <end position="36"/>
    </location>
</feature>
<dbReference type="KEGG" id="mros:EHO51_14340"/>
<dbReference type="Proteomes" id="UP000273982">
    <property type="component" value="Chromosome"/>
</dbReference>
<feature type="transmembrane region" description="Helical" evidence="1">
    <location>
        <begin position="232"/>
        <end position="253"/>
    </location>
</feature>
<evidence type="ECO:0000256" key="1">
    <source>
        <dbReference type="SAM" id="Phobius"/>
    </source>
</evidence>
<dbReference type="AlphaFoldDB" id="A0A3G8M7D1"/>
<keyword evidence="1" id="KW-0472">Membrane</keyword>
<evidence type="ECO:0000313" key="2">
    <source>
        <dbReference type="EMBL" id="AZG77811.1"/>
    </source>
</evidence>